<name>F4S3M8_MELLP</name>
<dbReference type="RefSeq" id="XP_007416040.1">
    <property type="nucleotide sequence ID" value="XM_007415978.1"/>
</dbReference>
<accession>F4S3M8</accession>
<evidence type="ECO:0000256" key="1">
    <source>
        <dbReference type="SAM" id="MobiDB-lite"/>
    </source>
</evidence>
<feature type="compositionally biased region" description="Polar residues" evidence="1">
    <location>
        <begin position="112"/>
        <end position="122"/>
    </location>
</feature>
<feature type="compositionally biased region" description="Basic and acidic residues" evidence="1">
    <location>
        <begin position="123"/>
        <end position="132"/>
    </location>
</feature>
<proteinExistence type="predicted"/>
<feature type="region of interest" description="Disordered" evidence="1">
    <location>
        <begin position="1"/>
        <end position="144"/>
    </location>
</feature>
<dbReference type="VEuPathDB" id="FungiDB:MELLADRAFT_111574"/>
<sequence length="162" mass="17232">MPSSQSHVDQSTSNPNRPSKASQPQHLCNPPSNPGMILPSPDSQRCVSVNGLPGPSQCTSSSTVLERVNVTTEDDNGDGDLENSTNKGNSVQSTDAKETKGFVGEAEDKPSGTGSAFVTQKTLHTDSEEENGKVQARGQQGDPVKTEKFRVNMVNCIISKEM</sequence>
<keyword evidence="3" id="KW-1185">Reference proteome</keyword>
<dbReference type="AlphaFoldDB" id="F4S3M8"/>
<dbReference type="EMBL" id="GL883144">
    <property type="protein sequence ID" value="EGG00769.1"/>
    <property type="molecule type" value="Genomic_DNA"/>
</dbReference>
<protein>
    <submittedName>
        <fullName evidence="2">Uncharacterized protein</fullName>
    </submittedName>
</protein>
<evidence type="ECO:0000313" key="2">
    <source>
        <dbReference type="EMBL" id="EGG00769.1"/>
    </source>
</evidence>
<feature type="compositionally biased region" description="Basic and acidic residues" evidence="1">
    <location>
        <begin position="95"/>
        <end position="110"/>
    </location>
</feature>
<feature type="compositionally biased region" description="Polar residues" evidence="1">
    <location>
        <begin position="82"/>
        <end position="94"/>
    </location>
</feature>
<reference evidence="3" key="1">
    <citation type="journal article" date="2011" name="Proc. Natl. Acad. Sci. U.S.A.">
        <title>Obligate biotrophy features unraveled by the genomic analysis of rust fungi.</title>
        <authorList>
            <person name="Duplessis S."/>
            <person name="Cuomo C.A."/>
            <person name="Lin Y.-C."/>
            <person name="Aerts A."/>
            <person name="Tisserant E."/>
            <person name="Veneault-Fourrey C."/>
            <person name="Joly D.L."/>
            <person name="Hacquard S."/>
            <person name="Amselem J."/>
            <person name="Cantarel B.L."/>
            <person name="Chiu R."/>
            <person name="Coutinho P.M."/>
            <person name="Feau N."/>
            <person name="Field M."/>
            <person name="Frey P."/>
            <person name="Gelhaye E."/>
            <person name="Goldberg J."/>
            <person name="Grabherr M.G."/>
            <person name="Kodira C.D."/>
            <person name="Kohler A."/>
            <person name="Kuees U."/>
            <person name="Lindquist E.A."/>
            <person name="Lucas S.M."/>
            <person name="Mago R."/>
            <person name="Mauceli E."/>
            <person name="Morin E."/>
            <person name="Murat C."/>
            <person name="Pangilinan J.L."/>
            <person name="Park R."/>
            <person name="Pearson M."/>
            <person name="Quesneville H."/>
            <person name="Rouhier N."/>
            <person name="Sakthikumar S."/>
            <person name="Salamov A.A."/>
            <person name="Schmutz J."/>
            <person name="Selles B."/>
            <person name="Shapiro H."/>
            <person name="Tanguay P."/>
            <person name="Tuskan G.A."/>
            <person name="Henrissat B."/>
            <person name="Van de Peer Y."/>
            <person name="Rouze P."/>
            <person name="Ellis J.G."/>
            <person name="Dodds P.N."/>
            <person name="Schein J.E."/>
            <person name="Zhong S."/>
            <person name="Hamelin R.C."/>
            <person name="Grigoriev I.V."/>
            <person name="Szabo L.J."/>
            <person name="Martin F."/>
        </authorList>
    </citation>
    <scope>NUCLEOTIDE SEQUENCE [LARGE SCALE GENOMIC DNA]</scope>
    <source>
        <strain evidence="3">98AG31 / pathotype 3-4-7</strain>
    </source>
</reference>
<dbReference type="GeneID" id="18924429"/>
<gene>
    <name evidence="2" type="ORF">MELLADRAFT_111574</name>
</gene>
<dbReference type="Proteomes" id="UP000001072">
    <property type="component" value="Unassembled WGS sequence"/>
</dbReference>
<dbReference type="KEGG" id="mlr:MELLADRAFT_111574"/>
<dbReference type="InParanoid" id="F4S3M8"/>
<evidence type="ECO:0000313" key="3">
    <source>
        <dbReference type="Proteomes" id="UP000001072"/>
    </source>
</evidence>
<dbReference type="HOGENOM" id="CLU_1635772_0_0_1"/>
<organism evidence="3">
    <name type="scientific">Melampsora larici-populina (strain 98AG31 / pathotype 3-4-7)</name>
    <name type="common">Poplar leaf rust fungus</name>
    <dbReference type="NCBI Taxonomy" id="747676"/>
    <lineage>
        <taxon>Eukaryota</taxon>
        <taxon>Fungi</taxon>
        <taxon>Dikarya</taxon>
        <taxon>Basidiomycota</taxon>
        <taxon>Pucciniomycotina</taxon>
        <taxon>Pucciniomycetes</taxon>
        <taxon>Pucciniales</taxon>
        <taxon>Melampsoraceae</taxon>
        <taxon>Melampsora</taxon>
    </lineage>
</organism>
<feature type="compositionally biased region" description="Polar residues" evidence="1">
    <location>
        <begin position="1"/>
        <end position="26"/>
    </location>
</feature>
<feature type="compositionally biased region" description="Acidic residues" evidence="1">
    <location>
        <begin position="72"/>
        <end position="81"/>
    </location>
</feature>